<dbReference type="EMBL" id="FOPC01000001">
    <property type="protein sequence ID" value="SFG14186.1"/>
    <property type="molecule type" value="Genomic_DNA"/>
</dbReference>
<dbReference type="AlphaFoldDB" id="A0A1I2PKN1"/>
<organism evidence="1 2">
    <name type="scientific">Algoriphagus hitonicola</name>
    <dbReference type="NCBI Taxonomy" id="435880"/>
    <lineage>
        <taxon>Bacteria</taxon>
        <taxon>Pseudomonadati</taxon>
        <taxon>Bacteroidota</taxon>
        <taxon>Cytophagia</taxon>
        <taxon>Cytophagales</taxon>
        <taxon>Cyclobacteriaceae</taxon>
        <taxon>Algoriphagus</taxon>
    </lineage>
</organism>
<gene>
    <name evidence="1" type="ORF">SAMN04487988_101552</name>
</gene>
<dbReference type="STRING" id="435880.SAMN04487988_101552"/>
<reference evidence="2" key="1">
    <citation type="submission" date="2016-10" db="EMBL/GenBank/DDBJ databases">
        <authorList>
            <person name="Varghese N."/>
            <person name="Submissions S."/>
        </authorList>
    </citation>
    <scope>NUCLEOTIDE SEQUENCE [LARGE SCALE GENOMIC DNA]</scope>
    <source>
        <strain evidence="2">DSM 19315</strain>
    </source>
</reference>
<proteinExistence type="predicted"/>
<protein>
    <recommendedName>
        <fullName evidence="3">DUF2281 domain-containing protein</fullName>
    </recommendedName>
</protein>
<sequence length="64" mass="7192">MTDTTLKLEINSLPKEMRNEVAGFVEFLKTKPKLKAREFGFAKGKIKQSPTAPSGRTLVRIIKT</sequence>
<keyword evidence="2" id="KW-1185">Reference proteome</keyword>
<dbReference type="OrthoDB" id="9801704at2"/>
<evidence type="ECO:0008006" key="3">
    <source>
        <dbReference type="Google" id="ProtNLM"/>
    </source>
</evidence>
<evidence type="ECO:0000313" key="1">
    <source>
        <dbReference type="EMBL" id="SFG14186.1"/>
    </source>
</evidence>
<name>A0A1I2PKN1_9BACT</name>
<evidence type="ECO:0000313" key="2">
    <source>
        <dbReference type="Proteomes" id="UP000199642"/>
    </source>
</evidence>
<accession>A0A1I2PKN1</accession>
<dbReference type="Proteomes" id="UP000199642">
    <property type="component" value="Unassembled WGS sequence"/>
</dbReference>